<protein>
    <recommendedName>
        <fullName evidence="4">Transmembrane protein</fullName>
    </recommendedName>
</protein>
<organism evidence="2 3">
    <name type="scientific">Potamilus streckersoni</name>
    <dbReference type="NCBI Taxonomy" id="2493646"/>
    <lineage>
        <taxon>Eukaryota</taxon>
        <taxon>Metazoa</taxon>
        <taxon>Spiralia</taxon>
        <taxon>Lophotrochozoa</taxon>
        <taxon>Mollusca</taxon>
        <taxon>Bivalvia</taxon>
        <taxon>Autobranchia</taxon>
        <taxon>Heteroconchia</taxon>
        <taxon>Palaeoheterodonta</taxon>
        <taxon>Unionida</taxon>
        <taxon>Unionoidea</taxon>
        <taxon>Unionidae</taxon>
        <taxon>Ambleminae</taxon>
        <taxon>Lampsilini</taxon>
        <taxon>Potamilus</taxon>
    </lineage>
</organism>
<gene>
    <name evidence="2" type="ORF">CHS0354_001449</name>
</gene>
<reference evidence="2" key="2">
    <citation type="journal article" date="2021" name="Genome Biol. Evol.">
        <title>Developing a high-quality reference genome for a parasitic bivalve with doubly uniparental inheritance (Bivalvia: Unionida).</title>
        <authorList>
            <person name="Smith C.H."/>
        </authorList>
    </citation>
    <scope>NUCLEOTIDE SEQUENCE</scope>
    <source>
        <strain evidence="2">CHS0354</strain>
        <tissue evidence="2">Mantle</tissue>
    </source>
</reference>
<feature type="non-terminal residue" evidence="2">
    <location>
        <position position="1"/>
    </location>
</feature>
<keyword evidence="1" id="KW-0812">Transmembrane</keyword>
<reference evidence="2" key="1">
    <citation type="journal article" date="2021" name="Genome Biol. Evol.">
        <title>A High-Quality Reference Genome for a Parasitic Bivalve with Doubly Uniparental Inheritance (Bivalvia: Unionida).</title>
        <authorList>
            <person name="Smith C.H."/>
        </authorList>
    </citation>
    <scope>NUCLEOTIDE SEQUENCE</scope>
    <source>
        <strain evidence="2">CHS0354</strain>
    </source>
</reference>
<evidence type="ECO:0000313" key="3">
    <source>
        <dbReference type="Proteomes" id="UP001195483"/>
    </source>
</evidence>
<accession>A0AAE0T7Z9</accession>
<evidence type="ECO:0000256" key="1">
    <source>
        <dbReference type="SAM" id="Phobius"/>
    </source>
</evidence>
<reference evidence="2" key="3">
    <citation type="submission" date="2023-05" db="EMBL/GenBank/DDBJ databases">
        <authorList>
            <person name="Smith C.H."/>
        </authorList>
    </citation>
    <scope>NUCLEOTIDE SEQUENCE</scope>
    <source>
        <strain evidence="2">CHS0354</strain>
        <tissue evidence="2">Mantle</tissue>
    </source>
</reference>
<evidence type="ECO:0000313" key="2">
    <source>
        <dbReference type="EMBL" id="KAK3605467.1"/>
    </source>
</evidence>
<proteinExistence type="predicted"/>
<keyword evidence="1" id="KW-1133">Transmembrane helix</keyword>
<dbReference type="EMBL" id="JAEAOA010000138">
    <property type="protein sequence ID" value="KAK3605467.1"/>
    <property type="molecule type" value="Genomic_DNA"/>
</dbReference>
<keyword evidence="1" id="KW-0472">Membrane</keyword>
<feature type="transmembrane region" description="Helical" evidence="1">
    <location>
        <begin position="12"/>
        <end position="33"/>
    </location>
</feature>
<keyword evidence="3" id="KW-1185">Reference proteome</keyword>
<name>A0AAE0T7Z9_9BIVA</name>
<dbReference type="Proteomes" id="UP001195483">
    <property type="component" value="Unassembled WGS sequence"/>
</dbReference>
<evidence type="ECO:0008006" key="4">
    <source>
        <dbReference type="Google" id="ProtNLM"/>
    </source>
</evidence>
<dbReference type="AlphaFoldDB" id="A0AAE0T7Z9"/>
<sequence>MFAVTEMGENDRIGTGKVVIIAIATVVALTLLVSQHKKSWTIISHLVESGQHDLRHNQVDDRGKEVFVRRIYVEGSYLKVVIEYGLM</sequence>
<comment type="caution">
    <text evidence="2">The sequence shown here is derived from an EMBL/GenBank/DDBJ whole genome shotgun (WGS) entry which is preliminary data.</text>
</comment>